<gene>
    <name evidence="10" type="ORF">FHP91_12100</name>
</gene>
<feature type="domain" description="PpiC" evidence="9">
    <location>
        <begin position="131"/>
        <end position="222"/>
    </location>
</feature>
<keyword evidence="6 7" id="KW-0413">Isomerase</keyword>
<dbReference type="InterPro" id="IPR000297">
    <property type="entry name" value="PPIase_PpiC"/>
</dbReference>
<dbReference type="InterPro" id="IPR027304">
    <property type="entry name" value="Trigger_fact/SurA_dom_sf"/>
</dbReference>
<dbReference type="InterPro" id="IPR046357">
    <property type="entry name" value="PPIase_dom_sf"/>
</dbReference>
<dbReference type="GO" id="GO:0003755">
    <property type="term" value="F:peptidyl-prolyl cis-trans isomerase activity"/>
    <property type="evidence" value="ECO:0007669"/>
    <property type="project" value="UniProtKB-KW"/>
</dbReference>
<comment type="catalytic activity">
    <reaction evidence="1">
        <text>[protein]-peptidylproline (omega=180) = [protein]-peptidylproline (omega=0)</text>
        <dbReference type="Rhea" id="RHEA:16237"/>
        <dbReference type="Rhea" id="RHEA-COMP:10747"/>
        <dbReference type="Rhea" id="RHEA-COMP:10748"/>
        <dbReference type="ChEBI" id="CHEBI:83833"/>
        <dbReference type="ChEBI" id="CHEBI:83834"/>
        <dbReference type="EC" id="5.2.1.8"/>
    </reaction>
</comment>
<evidence type="ECO:0000256" key="2">
    <source>
        <dbReference type="ARBA" id="ARBA00007656"/>
    </source>
</evidence>
<dbReference type="OrthoDB" id="14196at2"/>
<keyword evidence="5 7" id="KW-0697">Rotamase</keyword>
<feature type="chain" id="PRO_5021850922" description="peptidylprolyl isomerase" evidence="8">
    <location>
        <begin position="24"/>
        <end position="261"/>
    </location>
</feature>
<name>A0A557QQU4_9RHOO</name>
<dbReference type="InterPro" id="IPR023058">
    <property type="entry name" value="PPIase_PpiC_CS"/>
</dbReference>
<evidence type="ECO:0000256" key="7">
    <source>
        <dbReference type="PROSITE-ProRule" id="PRU00278"/>
    </source>
</evidence>
<accession>A0A557QQU4</accession>
<organism evidence="10 11">
    <name type="scientific">Denitromonas halophila</name>
    <dbReference type="NCBI Taxonomy" id="1629404"/>
    <lineage>
        <taxon>Bacteria</taxon>
        <taxon>Pseudomonadati</taxon>
        <taxon>Pseudomonadota</taxon>
        <taxon>Betaproteobacteria</taxon>
        <taxon>Rhodocyclales</taxon>
        <taxon>Zoogloeaceae</taxon>
        <taxon>Denitromonas</taxon>
    </lineage>
</organism>
<dbReference type="Proteomes" id="UP000319502">
    <property type="component" value="Unassembled WGS sequence"/>
</dbReference>
<dbReference type="PROSITE" id="PS50198">
    <property type="entry name" value="PPIC_PPIASE_2"/>
    <property type="match status" value="1"/>
</dbReference>
<comment type="similarity">
    <text evidence="2">Belongs to the PpiC/parvulin rotamase family.</text>
</comment>
<dbReference type="SUPFAM" id="SSF109998">
    <property type="entry name" value="Triger factor/SurA peptide-binding domain-like"/>
    <property type="match status" value="1"/>
</dbReference>
<evidence type="ECO:0000256" key="1">
    <source>
        <dbReference type="ARBA" id="ARBA00000971"/>
    </source>
</evidence>
<dbReference type="Gene3D" id="3.10.50.40">
    <property type="match status" value="1"/>
</dbReference>
<dbReference type="PROSITE" id="PS01096">
    <property type="entry name" value="PPIC_PPIASE_1"/>
    <property type="match status" value="1"/>
</dbReference>
<keyword evidence="4 8" id="KW-0732">Signal</keyword>
<dbReference type="PANTHER" id="PTHR47245:SF1">
    <property type="entry name" value="FOLDASE PROTEIN PRSA"/>
    <property type="match status" value="1"/>
</dbReference>
<evidence type="ECO:0000256" key="4">
    <source>
        <dbReference type="ARBA" id="ARBA00022729"/>
    </source>
</evidence>
<reference evidence="10 11" key="1">
    <citation type="submission" date="2019-07" db="EMBL/GenBank/DDBJ databases">
        <title>The pathways for chlorine oxyanion respiration interact through the shared metabolite chlorate.</title>
        <authorList>
            <person name="Barnum T.P."/>
            <person name="Cheng Y."/>
            <person name="Hill K.A."/>
            <person name="Lucas L.N."/>
            <person name="Carlson H.K."/>
            <person name="Coates J.D."/>
        </authorList>
    </citation>
    <scope>NUCLEOTIDE SEQUENCE [LARGE SCALE GENOMIC DNA]</scope>
    <source>
        <strain evidence="10 11">SFB-3</strain>
    </source>
</reference>
<protein>
    <recommendedName>
        <fullName evidence="3">peptidylprolyl isomerase</fullName>
        <ecNumber evidence="3">5.2.1.8</ecNumber>
    </recommendedName>
</protein>
<dbReference type="EC" id="5.2.1.8" evidence="3"/>
<keyword evidence="11" id="KW-1185">Reference proteome</keyword>
<evidence type="ECO:0000256" key="3">
    <source>
        <dbReference type="ARBA" id="ARBA00013194"/>
    </source>
</evidence>
<proteinExistence type="inferred from homology"/>
<dbReference type="PANTHER" id="PTHR47245">
    <property type="entry name" value="PEPTIDYLPROLYL ISOMERASE"/>
    <property type="match status" value="1"/>
</dbReference>
<evidence type="ECO:0000313" key="11">
    <source>
        <dbReference type="Proteomes" id="UP000319502"/>
    </source>
</evidence>
<evidence type="ECO:0000256" key="6">
    <source>
        <dbReference type="ARBA" id="ARBA00023235"/>
    </source>
</evidence>
<dbReference type="SUPFAM" id="SSF54534">
    <property type="entry name" value="FKBP-like"/>
    <property type="match status" value="1"/>
</dbReference>
<dbReference type="EMBL" id="VMNK01000011">
    <property type="protein sequence ID" value="TVO55226.1"/>
    <property type="molecule type" value="Genomic_DNA"/>
</dbReference>
<dbReference type="InterPro" id="IPR050245">
    <property type="entry name" value="PrsA_foldase"/>
</dbReference>
<dbReference type="RefSeq" id="WP_144309854.1">
    <property type="nucleotide sequence ID" value="NZ_VMNK01000011.1"/>
</dbReference>
<evidence type="ECO:0000256" key="5">
    <source>
        <dbReference type="ARBA" id="ARBA00023110"/>
    </source>
</evidence>
<evidence type="ECO:0000256" key="8">
    <source>
        <dbReference type="SAM" id="SignalP"/>
    </source>
</evidence>
<dbReference type="Pfam" id="PF13616">
    <property type="entry name" value="Rotamase_3"/>
    <property type="match status" value="1"/>
</dbReference>
<feature type="signal peptide" evidence="8">
    <location>
        <begin position="1"/>
        <end position="23"/>
    </location>
</feature>
<dbReference type="AlphaFoldDB" id="A0A557QQU4"/>
<evidence type="ECO:0000259" key="9">
    <source>
        <dbReference type="PROSITE" id="PS50198"/>
    </source>
</evidence>
<comment type="caution">
    <text evidence="10">The sequence shown here is derived from an EMBL/GenBank/DDBJ whole genome shotgun (WGS) entry which is preliminary data.</text>
</comment>
<dbReference type="Gene3D" id="1.10.8.1040">
    <property type="match status" value="1"/>
</dbReference>
<sequence>MNLFSKKLLVVLIAGAAAQVALAAGPVATVNGTAIPQGHADALITEQTAKGTPDNEQLRGAVREELVRREILFQAAQKDGLDKTPEVTTQIELARKAVVIRAYLQDFVAKNPVTDADVRKAYDEIKGRLGDTEYHARHILVDDEAEARAIIAKINKGEKFDDLAKAHSKDPGSKDKGGDLGWNNPATFVPQFSDAMVKLEKGKMTPAPIKTNFGYHIIKLDDTRKMAAPEFDQVSPQLKQRLQAQTLEQHILQLRTAADVK</sequence>
<evidence type="ECO:0000313" key="10">
    <source>
        <dbReference type="EMBL" id="TVO55226.1"/>
    </source>
</evidence>